<protein>
    <submittedName>
        <fullName evidence="1">Uncharacterized protein</fullName>
    </submittedName>
</protein>
<organism evidence="1">
    <name type="scientific">viral metagenome</name>
    <dbReference type="NCBI Taxonomy" id="1070528"/>
    <lineage>
        <taxon>unclassified sequences</taxon>
        <taxon>metagenomes</taxon>
        <taxon>organismal metagenomes</taxon>
    </lineage>
</organism>
<dbReference type="AlphaFoldDB" id="A0A6C0DGR3"/>
<name>A0A6C0DGR3_9ZZZZ</name>
<reference evidence="1" key="1">
    <citation type="journal article" date="2020" name="Nature">
        <title>Giant virus diversity and host interactions through global metagenomics.</title>
        <authorList>
            <person name="Schulz F."/>
            <person name="Roux S."/>
            <person name="Paez-Espino D."/>
            <person name="Jungbluth S."/>
            <person name="Walsh D.A."/>
            <person name="Denef V.J."/>
            <person name="McMahon K.D."/>
            <person name="Konstantinidis K.T."/>
            <person name="Eloe-Fadrosh E.A."/>
            <person name="Kyrpides N.C."/>
            <person name="Woyke T."/>
        </authorList>
    </citation>
    <scope>NUCLEOTIDE SEQUENCE</scope>
    <source>
        <strain evidence="1">GVMAG-M-3300023174-176</strain>
    </source>
</reference>
<evidence type="ECO:0000313" key="1">
    <source>
        <dbReference type="EMBL" id="QHT15582.1"/>
    </source>
</evidence>
<sequence>MSLQHNFLSFIKSNNELYSGTPIPVHVWATALVQDGILPILKDKGFALSVPTETLTNCLLNYMFLMNEAKFHGKVSKYRCKHECTIRFSMDQFEHFHEMEMGLDVWNYLKHRFEICFLADQEDYAYRLWLELPHIVFSHLKLEGSEANRRLENMLRVYDEDEEDSGSDTIETTNHP</sequence>
<accession>A0A6C0DGR3</accession>
<dbReference type="EMBL" id="MN739613">
    <property type="protein sequence ID" value="QHT15582.1"/>
    <property type="molecule type" value="Genomic_DNA"/>
</dbReference>
<proteinExistence type="predicted"/>